<dbReference type="Proteomes" id="UP000792457">
    <property type="component" value="Unassembled WGS sequence"/>
</dbReference>
<comment type="caution">
    <text evidence="8">The sequence shown here is derived from an EMBL/GenBank/DDBJ whole genome shotgun (WGS) entry which is preliminary data.</text>
</comment>
<evidence type="ECO:0000256" key="4">
    <source>
        <dbReference type="ARBA" id="ARBA00022917"/>
    </source>
</evidence>
<evidence type="ECO:0000256" key="5">
    <source>
        <dbReference type="ARBA" id="ARBA00047380"/>
    </source>
</evidence>
<organism evidence="8 9">
    <name type="scientific">Ladona fulva</name>
    <name type="common">Scarce chaser dragonfly</name>
    <name type="synonym">Libellula fulva</name>
    <dbReference type="NCBI Taxonomy" id="123851"/>
    <lineage>
        <taxon>Eukaryota</taxon>
        <taxon>Metazoa</taxon>
        <taxon>Ecdysozoa</taxon>
        <taxon>Arthropoda</taxon>
        <taxon>Hexapoda</taxon>
        <taxon>Insecta</taxon>
        <taxon>Pterygota</taxon>
        <taxon>Palaeoptera</taxon>
        <taxon>Odonata</taxon>
        <taxon>Epiprocta</taxon>
        <taxon>Anisoptera</taxon>
        <taxon>Libelluloidea</taxon>
        <taxon>Libellulidae</taxon>
        <taxon>Ladona</taxon>
    </lineage>
</organism>
<dbReference type="InterPro" id="IPR003789">
    <property type="entry name" value="Asn/Gln_tRNA_amidoTrase-B-like"/>
</dbReference>
<reference evidence="8" key="2">
    <citation type="submission" date="2017-10" db="EMBL/GenBank/DDBJ databases">
        <title>Ladona fulva Genome sequencing and assembly.</title>
        <authorList>
            <person name="Murali S."/>
            <person name="Richards S."/>
            <person name="Bandaranaike D."/>
            <person name="Bellair M."/>
            <person name="Blankenburg K."/>
            <person name="Chao H."/>
            <person name="Dinh H."/>
            <person name="Doddapaneni H."/>
            <person name="Dugan-Rocha S."/>
            <person name="Elkadiri S."/>
            <person name="Gnanaolivu R."/>
            <person name="Hernandez B."/>
            <person name="Skinner E."/>
            <person name="Javaid M."/>
            <person name="Lee S."/>
            <person name="Li M."/>
            <person name="Ming W."/>
            <person name="Munidasa M."/>
            <person name="Muniz J."/>
            <person name="Nguyen L."/>
            <person name="Hughes D."/>
            <person name="Osuji N."/>
            <person name="Pu L.-L."/>
            <person name="Puazo M."/>
            <person name="Qu C."/>
            <person name="Quiroz J."/>
            <person name="Raj R."/>
            <person name="Weissenberger G."/>
            <person name="Xin Y."/>
            <person name="Zou X."/>
            <person name="Han Y."/>
            <person name="Worley K."/>
            <person name="Muzny D."/>
            <person name="Gibbs R."/>
        </authorList>
    </citation>
    <scope>NUCLEOTIDE SEQUENCE</scope>
    <source>
        <strain evidence="8">Sampled in the wild</strain>
    </source>
</reference>
<dbReference type="GO" id="GO:0070681">
    <property type="term" value="P:glutaminyl-tRNAGln biosynthesis via transamidation"/>
    <property type="evidence" value="ECO:0007669"/>
    <property type="project" value="TreeGrafter"/>
</dbReference>
<feature type="domain" description="Asn/Gln amidotransferase" evidence="7">
    <location>
        <begin position="3"/>
        <end position="102"/>
    </location>
</feature>
<gene>
    <name evidence="8" type="ORF">J437_LFUL006493</name>
</gene>
<dbReference type="InterPro" id="IPR018027">
    <property type="entry name" value="Asn/Gln_amidotransferase"/>
</dbReference>
<dbReference type="GO" id="GO:0005524">
    <property type="term" value="F:ATP binding"/>
    <property type="evidence" value="ECO:0007669"/>
    <property type="project" value="UniProtKB-KW"/>
</dbReference>
<evidence type="ECO:0000313" key="9">
    <source>
        <dbReference type="Proteomes" id="UP000792457"/>
    </source>
</evidence>
<proteinExistence type="predicted"/>
<keyword evidence="4" id="KW-0648">Protein biosynthesis</keyword>
<sequence>MVDLLQNKSINLVTGRKVLQLVIDGDSRTPYLIVQENKWFQISDEEQIRKICVEVVNSNPKLVQKYKSGKVKFFGAFMGEVAKKTKQKGNMVLAEKILKELLEKNQ</sequence>
<dbReference type="InterPro" id="IPR023168">
    <property type="entry name" value="GatB_Yqey_C_2"/>
</dbReference>
<evidence type="ECO:0000256" key="2">
    <source>
        <dbReference type="ARBA" id="ARBA00022741"/>
    </source>
</evidence>
<dbReference type="FunFam" id="1.10.10.410:FF:000001">
    <property type="entry name" value="Aspartyl/glutamyl-tRNA(Asn/Gln) amidotransferase subunit B"/>
    <property type="match status" value="1"/>
</dbReference>
<comment type="catalytic activity">
    <reaction evidence="5">
        <text>L-aspartyl-tRNA(Asn) + L-glutamine + ATP + H2O = L-asparaginyl-tRNA(Asn) + L-glutamate + ADP + phosphate + 2 H(+)</text>
        <dbReference type="Rhea" id="RHEA:14513"/>
        <dbReference type="Rhea" id="RHEA-COMP:9674"/>
        <dbReference type="Rhea" id="RHEA-COMP:9677"/>
        <dbReference type="ChEBI" id="CHEBI:15377"/>
        <dbReference type="ChEBI" id="CHEBI:15378"/>
        <dbReference type="ChEBI" id="CHEBI:29985"/>
        <dbReference type="ChEBI" id="CHEBI:30616"/>
        <dbReference type="ChEBI" id="CHEBI:43474"/>
        <dbReference type="ChEBI" id="CHEBI:58359"/>
        <dbReference type="ChEBI" id="CHEBI:78515"/>
        <dbReference type="ChEBI" id="CHEBI:78516"/>
        <dbReference type="ChEBI" id="CHEBI:456216"/>
    </reaction>
</comment>
<dbReference type="SUPFAM" id="SSF89095">
    <property type="entry name" value="GatB/YqeY motif"/>
    <property type="match status" value="1"/>
</dbReference>
<dbReference type="PANTHER" id="PTHR11659">
    <property type="entry name" value="GLUTAMYL-TRNA GLN AMIDOTRANSFERASE SUBUNIT B MITOCHONDRIAL AND PROKARYOTIC PET112-RELATED"/>
    <property type="match status" value="1"/>
</dbReference>
<name>A0A8K0NX53_LADFU</name>
<keyword evidence="2" id="KW-0547">Nucleotide-binding</keyword>
<dbReference type="PANTHER" id="PTHR11659:SF0">
    <property type="entry name" value="GLUTAMYL-TRNA(GLN) AMIDOTRANSFERASE SUBUNIT B, MITOCHONDRIAL"/>
    <property type="match status" value="1"/>
</dbReference>
<reference evidence="8" key="1">
    <citation type="submission" date="2013-04" db="EMBL/GenBank/DDBJ databases">
        <authorList>
            <person name="Qu J."/>
            <person name="Murali S.C."/>
            <person name="Bandaranaike D."/>
            <person name="Bellair M."/>
            <person name="Blankenburg K."/>
            <person name="Chao H."/>
            <person name="Dinh H."/>
            <person name="Doddapaneni H."/>
            <person name="Downs B."/>
            <person name="Dugan-Rocha S."/>
            <person name="Elkadiri S."/>
            <person name="Gnanaolivu R.D."/>
            <person name="Hernandez B."/>
            <person name="Javaid M."/>
            <person name="Jayaseelan J.C."/>
            <person name="Lee S."/>
            <person name="Li M."/>
            <person name="Ming W."/>
            <person name="Munidasa M."/>
            <person name="Muniz J."/>
            <person name="Nguyen L."/>
            <person name="Ongeri F."/>
            <person name="Osuji N."/>
            <person name="Pu L.-L."/>
            <person name="Puazo M."/>
            <person name="Qu C."/>
            <person name="Quiroz J."/>
            <person name="Raj R."/>
            <person name="Weissenberger G."/>
            <person name="Xin Y."/>
            <person name="Zou X."/>
            <person name="Han Y."/>
            <person name="Richards S."/>
            <person name="Worley K."/>
            <person name="Muzny D."/>
            <person name="Gibbs R."/>
        </authorList>
    </citation>
    <scope>NUCLEOTIDE SEQUENCE</scope>
    <source>
        <strain evidence="8">Sampled in the wild</strain>
    </source>
</reference>
<accession>A0A8K0NX53</accession>
<comment type="catalytic activity">
    <reaction evidence="6">
        <text>L-glutamyl-tRNA(Gln) + L-glutamine + ATP + H2O = L-glutaminyl-tRNA(Gln) + L-glutamate + ADP + phosphate + H(+)</text>
        <dbReference type="Rhea" id="RHEA:17521"/>
        <dbReference type="Rhea" id="RHEA-COMP:9681"/>
        <dbReference type="Rhea" id="RHEA-COMP:9684"/>
        <dbReference type="ChEBI" id="CHEBI:15377"/>
        <dbReference type="ChEBI" id="CHEBI:15378"/>
        <dbReference type="ChEBI" id="CHEBI:29985"/>
        <dbReference type="ChEBI" id="CHEBI:30616"/>
        <dbReference type="ChEBI" id="CHEBI:43474"/>
        <dbReference type="ChEBI" id="CHEBI:58359"/>
        <dbReference type="ChEBI" id="CHEBI:78520"/>
        <dbReference type="ChEBI" id="CHEBI:78521"/>
        <dbReference type="ChEBI" id="CHEBI:456216"/>
    </reaction>
</comment>
<evidence type="ECO:0000259" key="7">
    <source>
        <dbReference type="SMART" id="SM00845"/>
    </source>
</evidence>
<dbReference type="OrthoDB" id="1722066at2759"/>
<dbReference type="GO" id="GO:0005739">
    <property type="term" value="C:mitochondrion"/>
    <property type="evidence" value="ECO:0007669"/>
    <property type="project" value="TreeGrafter"/>
</dbReference>
<dbReference type="Gene3D" id="1.10.10.410">
    <property type="match status" value="1"/>
</dbReference>
<evidence type="ECO:0000256" key="1">
    <source>
        <dbReference type="ARBA" id="ARBA00022598"/>
    </source>
</evidence>
<dbReference type="EMBL" id="KZ308232">
    <property type="protein sequence ID" value="KAG8225261.1"/>
    <property type="molecule type" value="Genomic_DNA"/>
</dbReference>
<keyword evidence="3" id="KW-0067">ATP-binding</keyword>
<keyword evidence="1" id="KW-0436">Ligase</keyword>
<evidence type="ECO:0000256" key="6">
    <source>
        <dbReference type="ARBA" id="ARBA00047913"/>
    </source>
</evidence>
<protein>
    <recommendedName>
        <fullName evidence="7">Asn/Gln amidotransferase domain-containing protein</fullName>
    </recommendedName>
</protein>
<dbReference type="Pfam" id="PF02637">
    <property type="entry name" value="GatB_Yqey"/>
    <property type="match status" value="1"/>
</dbReference>
<dbReference type="SMART" id="SM00845">
    <property type="entry name" value="GatB_Yqey"/>
    <property type="match status" value="1"/>
</dbReference>
<dbReference type="InterPro" id="IPR017959">
    <property type="entry name" value="Asn/Gln-tRNA_amidoTrfase_suB/E"/>
</dbReference>
<dbReference type="GO" id="GO:0030956">
    <property type="term" value="C:glutamyl-tRNA(Gln) amidotransferase complex"/>
    <property type="evidence" value="ECO:0007669"/>
    <property type="project" value="TreeGrafter"/>
</dbReference>
<dbReference type="GO" id="GO:0032543">
    <property type="term" value="P:mitochondrial translation"/>
    <property type="evidence" value="ECO:0007669"/>
    <property type="project" value="TreeGrafter"/>
</dbReference>
<dbReference type="GO" id="GO:0050567">
    <property type="term" value="F:glutaminyl-tRNA synthase (glutamine-hydrolyzing) activity"/>
    <property type="evidence" value="ECO:0007669"/>
    <property type="project" value="TreeGrafter"/>
</dbReference>
<keyword evidence="9" id="KW-1185">Reference proteome</keyword>
<evidence type="ECO:0000256" key="3">
    <source>
        <dbReference type="ARBA" id="ARBA00022840"/>
    </source>
</evidence>
<evidence type="ECO:0000313" key="8">
    <source>
        <dbReference type="EMBL" id="KAG8225261.1"/>
    </source>
</evidence>
<dbReference type="AlphaFoldDB" id="A0A8K0NX53"/>